<evidence type="ECO:0000313" key="2">
    <source>
        <dbReference type="Proteomes" id="UP000069272"/>
    </source>
</evidence>
<reference evidence="1" key="2">
    <citation type="submission" date="2022-08" db="UniProtKB">
        <authorList>
            <consortium name="EnsemblMetazoa"/>
        </authorList>
    </citation>
    <scope>IDENTIFICATION</scope>
    <source>
        <strain evidence="1">STECLA/ALBI9_A</strain>
    </source>
</reference>
<protein>
    <submittedName>
        <fullName evidence="1">Uncharacterized protein</fullName>
    </submittedName>
</protein>
<dbReference type="Proteomes" id="UP000069272">
    <property type="component" value="Chromosome 3R"/>
</dbReference>
<proteinExistence type="predicted"/>
<dbReference type="AlphaFoldDB" id="A0A182FPL4"/>
<accession>A0A182FPL4</accession>
<dbReference type="EnsemblMetazoa" id="AALB008479-RA">
    <property type="protein sequence ID" value="AALB008479-PA"/>
    <property type="gene ID" value="AALB008479"/>
</dbReference>
<evidence type="ECO:0000313" key="1">
    <source>
        <dbReference type="EnsemblMetazoa" id="AALB008479-PA"/>
    </source>
</evidence>
<organism evidence="1 2">
    <name type="scientific">Anopheles albimanus</name>
    <name type="common">New world malaria mosquito</name>
    <dbReference type="NCBI Taxonomy" id="7167"/>
    <lineage>
        <taxon>Eukaryota</taxon>
        <taxon>Metazoa</taxon>
        <taxon>Ecdysozoa</taxon>
        <taxon>Arthropoda</taxon>
        <taxon>Hexapoda</taxon>
        <taxon>Insecta</taxon>
        <taxon>Pterygota</taxon>
        <taxon>Neoptera</taxon>
        <taxon>Endopterygota</taxon>
        <taxon>Diptera</taxon>
        <taxon>Nematocera</taxon>
        <taxon>Culicoidea</taxon>
        <taxon>Culicidae</taxon>
        <taxon>Anophelinae</taxon>
        <taxon>Anopheles</taxon>
    </lineage>
</organism>
<name>A0A182FPL4_ANOAL</name>
<sequence>MVAALCSDPYDDFLEQVFDGRFFIRRMTCLRIVTLICCTKLAYIGPGTDAKYVLDVGAICVTE</sequence>
<dbReference type="VEuPathDB" id="VectorBase:AALB008479"/>
<keyword evidence="2" id="KW-1185">Reference proteome</keyword>
<reference evidence="1 2" key="1">
    <citation type="journal article" date="2017" name="G3 (Bethesda)">
        <title>The Physical Genome Mapping of Anopheles albimanus Corrected Scaffold Misassemblies and Identified Interarm Rearrangements in Genus Anopheles.</title>
        <authorList>
            <person name="Artemov G.N."/>
            <person name="Peery A.N."/>
            <person name="Jiang X."/>
            <person name="Tu Z."/>
            <person name="Stegniy V.N."/>
            <person name="Sharakhova M.V."/>
            <person name="Sharakhov I.V."/>
        </authorList>
    </citation>
    <scope>NUCLEOTIDE SEQUENCE [LARGE SCALE GENOMIC DNA]</scope>
    <source>
        <strain evidence="1 2">ALBI9_A</strain>
    </source>
</reference>